<dbReference type="PROSITE" id="PS51194">
    <property type="entry name" value="HELICASE_CTER"/>
    <property type="match status" value="1"/>
</dbReference>
<dbReference type="GO" id="GO:0042255">
    <property type="term" value="P:ribosome assembly"/>
    <property type="evidence" value="ECO:0007669"/>
    <property type="project" value="UniProtKB-ARBA"/>
</dbReference>
<dbReference type="EC" id="3.6.4.13" evidence="1"/>
<dbReference type="GO" id="GO:0003676">
    <property type="term" value="F:nucleic acid binding"/>
    <property type="evidence" value="ECO:0007669"/>
    <property type="project" value="InterPro"/>
</dbReference>
<dbReference type="SMART" id="SM00490">
    <property type="entry name" value="HELICc"/>
    <property type="match status" value="1"/>
</dbReference>
<evidence type="ECO:0000256" key="1">
    <source>
        <dbReference type="ARBA" id="ARBA00012552"/>
    </source>
</evidence>
<keyword evidence="2" id="KW-0963">Cytoplasm</keyword>
<accession>A0A7W9WCY4</accession>
<evidence type="ECO:0000259" key="15">
    <source>
        <dbReference type="PROSITE" id="PS51195"/>
    </source>
</evidence>
<feature type="domain" description="Helicase ATP-binding" evidence="13">
    <location>
        <begin position="32"/>
        <end position="210"/>
    </location>
</feature>
<dbReference type="SUPFAM" id="SSF52540">
    <property type="entry name" value="P-loop containing nucleoside triphosphate hydrolases"/>
    <property type="match status" value="1"/>
</dbReference>
<dbReference type="GO" id="GO:0009266">
    <property type="term" value="P:response to temperature stimulus"/>
    <property type="evidence" value="ECO:0007669"/>
    <property type="project" value="UniProtKB-ARBA"/>
</dbReference>
<evidence type="ECO:0000259" key="13">
    <source>
        <dbReference type="PROSITE" id="PS51192"/>
    </source>
</evidence>
<dbReference type="InterPro" id="IPR000629">
    <property type="entry name" value="RNA-helicase_DEAD-box_CS"/>
</dbReference>
<reference evidence="16 17" key="1">
    <citation type="submission" date="2020-08" db="EMBL/GenBank/DDBJ databases">
        <title>Genomic Encyclopedia of Type Strains, Phase IV (KMG-IV): sequencing the most valuable type-strain genomes for metagenomic binning, comparative biology and taxonomic classification.</title>
        <authorList>
            <person name="Goeker M."/>
        </authorList>
    </citation>
    <scope>NUCLEOTIDE SEQUENCE [LARGE SCALE GENOMIC DNA]</scope>
    <source>
        <strain evidence="16 17">DSM 26718</strain>
    </source>
</reference>
<feature type="short sequence motif" description="Q motif" evidence="10">
    <location>
        <begin position="1"/>
        <end position="29"/>
    </location>
</feature>
<comment type="caution">
    <text evidence="16">The sequence shown here is derived from an EMBL/GenBank/DDBJ whole genome shotgun (WGS) entry which is preliminary data.</text>
</comment>
<dbReference type="InterPro" id="IPR050079">
    <property type="entry name" value="DEAD_box_RNA_helicase"/>
</dbReference>
<dbReference type="PROSITE" id="PS51195">
    <property type="entry name" value="Q_MOTIF"/>
    <property type="match status" value="1"/>
</dbReference>
<keyword evidence="5 11" id="KW-0347">Helicase</keyword>
<evidence type="ECO:0000256" key="10">
    <source>
        <dbReference type="PROSITE-ProRule" id="PRU00552"/>
    </source>
</evidence>
<feature type="compositionally biased region" description="Basic residues" evidence="12">
    <location>
        <begin position="466"/>
        <end position="478"/>
    </location>
</feature>
<comment type="catalytic activity">
    <reaction evidence="8">
        <text>ATP + H2O = ADP + phosphate + H(+)</text>
        <dbReference type="Rhea" id="RHEA:13065"/>
        <dbReference type="ChEBI" id="CHEBI:15377"/>
        <dbReference type="ChEBI" id="CHEBI:15378"/>
        <dbReference type="ChEBI" id="CHEBI:30616"/>
        <dbReference type="ChEBI" id="CHEBI:43474"/>
        <dbReference type="ChEBI" id="CHEBI:456216"/>
        <dbReference type="EC" id="3.6.4.13"/>
    </reaction>
</comment>
<dbReference type="AlphaFoldDB" id="A0A7W9WCY4"/>
<sequence>MSFDELNLIDPILSALREEGYTTPTPIQQQAIPQVLEGHDLLGIAQTGTGKTAAFTVPILQILHQTAQVERHAPGRIRCLVLTPTRELAIQIGESFAAYGRHLPKLRSTVIFGGVGQHPQVQALKRGVEVLIATPGRLLDLMNQGFIDLRNIELFVLDEADRMLDMGFIHDIKRILPKLPARRQTLFFSATMPGQIQDLADSILRPNPVKVTVTPVSSTADTVTQAVYMVEKTDKPALLEHVLQDRSIRRVLVFTRTKHGADKVVRTLAKAEIPAEAIHGNKSQNHRQRALSNFKAGTTRVLVATDIAARGIDVDELTHVINYEIPNEPETYVHRIGRTGRAGADGTALSFCDEEERAYLQDIQKLIRRQIPVVQGHPYTSELVAPVPLSGGAPIKRPKGPAGRPPRPGRGPQAGGQARPEGGGRQHSRGGERTGNPGARTSPTAPGSGSRPQGSASTEGAGSGGQRRRFRGHNSRNR</sequence>
<dbReference type="InterPro" id="IPR001650">
    <property type="entry name" value="Helicase_C-like"/>
</dbReference>
<keyword evidence="6 11" id="KW-0067">ATP-binding</keyword>
<feature type="domain" description="DEAD-box RNA helicase Q" evidence="15">
    <location>
        <begin position="1"/>
        <end position="29"/>
    </location>
</feature>
<dbReference type="CDD" id="cd18787">
    <property type="entry name" value="SF2_C_DEAD"/>
    <property type="match status" value="1"/>
</dbReference>
<organism evidence="16 17">
    <name type="scientific">Hymenobacter luteus</name>
    <dbReference type="NCBI Taxonomy" id="1411122"/>
    <lineage>
        <taxon>Bacteria</taxon>
        <taxon>Pseudomonadati</taxon>
        <taxon>Bacteroidota</taxon>
        <taxon>Cytophagia</taxon>
        <taxon>Cytophagales</taxon>
        <taxon>Hymenobacteraceae</taxon>
        <taxon>Hymenobacter</taxon>
    </lineage>
</organism>
<gene>
    <name evidence="16" type="ORF">HNQ93_002701</name>
</gene>
<dbReference type="Gene3D" id="3.40.50.300">
    <property type="entry name" value="P-loop containing nucleotide triphosphate hydrolases"/>
    <property type="match status" value="2"/>
</dbReference>
<dbReference type="Proteomes" id="UP000532746">
    <property type="component" value="Unassembled WGS sequence"/>
</dbReference>
<dbReference type="PANTHER" id="PTHR47959:SF13">
    <property type="entry name" value="ATP-DEPENDENT RNA HELICASE RHLE"/>
    <property type="match status" value="1"/>
</dbReference>
<evidence type="ECO:0000256" key="8">
    <source>
        <dbReference type="ARBA" id="ARBA00047984"/>
    </source>
</evidence>
<keyword evidence="3 11" id="KW-0547">Nucleotide-binding</keyword>
<evidence type="ECO:0000256" key="3">
    <source>
        <dbReference type="ARBA" id="ARBA00022741"/>
    </source>
</evidence>
<protein>
    <recommendedName>
        <fullName evidence="9">DEAD-box ATP-dependent RNA helicase RhpA</fullName>
        <ecNumber evidence="1">3.6.4.13</ecNumber>
    </recommendedName>
</protein>
<dbReference type="GO" id="GO:0003724">
    <property type="term" value="F:RNA helicase activity"/>
    <property type="evidence" value="ECO:0007669"/>
    <property type="project" value="UniProtKB-EC"/>
</dbReference>
<dbReference type="SMART" id="SM00487">
    <property type="entry name" value="DEXDc"/>
    <property type="match status" value="1"/>
</dbReference>
<evidence type="ECO:0000256" key="4">
    <source>
        <dbReference type="ARBA" id="ARBA00022801"/>
    </source>
</evidence>
<feature type="domain" description="Helicase C-terminal" evidence="14">
    <location>
        <begin position="222"/>
        <end position="385"/>
    </location>
</feature>
<evidence type="ECO:0000259" key="14">
    <source>
        <dbReference type="PROSITE" id="PS51194"/>
    </source>
</evidence>
<dbReference type="GO" id="GO:0005524">
    <property type="term" value="F:ATP binding"/>
    <property type="evidence" value="ECO:0007669"/>
    <property type="project" value="UniProtKB-KW"/>
</dbReference>
<evidence type="ECO:0000256" key="2">
    <source>
        <dbReference type="ARBA" id="ARBA00022490"/>
    </source>
</evidence>
<feature type="region of interest" description="Disordered" evidence="12">
    <location>
        <begin position="384"/>
        <end position="478"/>
    </location>
</feature>
<dbReference type="RefSeq" id="WP_183403727.1">
    <property type="nucleotide sequence ID" value="NZ_JACHGG010000003.1"/>
</dbReference>
<keyword evidence="4 11" id="KW-0378">Hydrolase</keyword>
<dbReference type="InterPro" id="IPR014001">
    <property type="entry name" value="Helicase_ATP-bd"/>
</dbReference>
<dbReference type="GO" id="GO:0016787">
    <property type="term" value="F:hydrolase activity"/>
    <property type="evidence" value="ECO:0007669"/>
    <property type="project" value="UniProtKB-KW"/>
</dbReference>
<dbReference type="FunFam" id="3.40.50.300:FF:000108">
    <property type="entry name" value="ATP-dependent RNA helicase RhlE"/>
    <property type="match status" value="1"/>
</dbReference>
<dbReference type="EMBL" id="JACHGG010000003">
    <property type="protein sequence ID" value="MBB6059841.1"/>
    <property type="molecule type" value="Genomic_DNA"/>
</dbReference>
<dbReference type="InterPro" id="IPR011545">
    <property type="entry name" value="DEAD/DEAH_box_helicase_dom"/>
</dbReference>
<dbReference type="InterPro" id="IPR014014">
    <property type="entry name" value="RNA_helicase_DEAD_Q_motif"/>
</dbReference>
<evidence type="ECO:0000256" key="11">
    <source>
        <dbReference type="RuleBase" id="RU000492"/>
    </source>
</evidence>
<evidence type="ECO:0000256" key="9">
    <source>
        <dbReference type="ARBA" id="ARBA00074363"/>
    </source>
</evidence>
<evidence type="ECO:0000256" key="6">
    <source>
        <dbReference type="ARBA" id="ARBA00022840"/>
    </source>
</evidence>
<evidence type="ECO:0000256" key="5">
    <source>
        <dbReference type="ARBA" id="ARBA00022806"/>
    </source>
</evidence>
<evidence type="ECO:0000313" key="17">
    <source>
        <dbReference type="Proteomes" id="UP000532746"/>
    </source>
</evidence>
<comment type="similarity">
    <text evidence="7 11">Belongs to the DEAD box helicase family.</text>
</comment>
<dbReference type="GO" id="GO:0005829">
    <property type="term" value="C:cytosol"/>
    <property type="evidence" value="ECO:0007669"/>
    <property type="project" value="TreeGrafter"/>
</dbReference>
<evidence type="ECO:0000256" key="7">
    <source>
        <dbReference type="ARBA" id="ARBA00038437"/>
    </source>
</evidence>
<dbReference type="Pfam" id="PF00271">
    <property type="entry name" value="Helicase_C"/>
    <property type="match status" value="1"/>
</dbReference>
<feature type="compositionally biased region" description="Polar residues" evidence="12">
    <location>
        <begin position="439"/>
        <end position="453"/>
    </location>
</feature>
<dbReference type="PROSITE" id="PS00039">
    <property type="entry name" value="DEAD_ATP_HELICASE"/>
    <property type="match status" value="1"/>
</dbReference>
<dbReference type="InterPro" id="IPR044742">
    <property type="entry name" value="DEAD/DEAH_RhlB"/>
</dbReference>
<dbReference type="PANTHER" id="PTHR47959">
    <property type="entry name" value="ATP-DEPENDENT RNA HELICASE RHLE-RELATED"/>
    <property type="match status" value="1"/>
</dbReference>
<proteinExistence type="inferred from homology"/>
<dbReference type="Pfam" id="PF00270">
    <property type="entry name" value="DEAD"/>
    <property type="match status" value="1"/>
</dbReference>
<dbReference type="InterPro" id="IPR027417">
    <property type="entry name" value="P-loop_NTPase"/>
</dbReference>
<keyword evidence="17" id="KW-1185">Reference proteome</keyword>
<evidence type="ECO:0000313" key="16">
    <source>
        <dbReference type="EMBL" id="MBB6059841.1"/>
    </source>
</evidence>
<name>A0A7W9WCY4_9BACT</name>
<dbReference type="CDD" id="cd00268">
    <property type="entry name" value="DEADc"/>
    <property type="match status" value="1"/>
</dbReference>
<dbReference type="PROSITE" id="PS51192">
    <property type="entry name" value="HELICASE_ATP_BIND_1"/>
    <property type="match status" value="1"/>
</dbReference>
<evidence type="ECO:0000256" key="12">
    <source>
        <dbReference type="SAM" id="MobiDB-lite"/>
    </source>
</evidence>